<feature type="compositionally biased region" description="Basic residues" evidence="1">
    <location>
        <begin position="391"/>
        <end position="403"/>
    </location>
</feature>
<evidence type="ECO:0000256" key="1">
    <source>
        <dbReference type="SAM" id="MobiDB-lite"/>
    </source>
</evidence>
<feature type="region of interest" description="Disordered" evidence="1">
    <location>
        <begin position="422"/>
        <end position="460"/>
    </location>
</feature>
<sequence>MDRLTGRGLPDDLPVGRRVAYWRGQRRMSQQVLADRLGKSKSWVDKVERGVRNLDKLSVLREIADVLRISAAQLIDAADAGRDRSCPAPEVAALRAALTRHEVRLGQRPIRVPSVPELEQAVAHAWLSLGRADYPPLLRSLPALICAAQWRCADARTGDRADGPDRRPDVLLGQVYQIAAEVLRRLDVPDLAWLAADRAMALGADSGDPWWAARAAIPLADVVRESGRPRHAYELCIVTAHRLAGIAGLTLKPAARPNPPAGVVGPNPPRGAAEHLSVYGTLLLHAALSAAALGDRASTIELLDQAKAVARHVGPGRDHYRTCFGPALVGIVGVAVAVELGDGEQTRAGTAERAADRDHQRLPIAVRAAYLLDLARAHLQAVIRSRPGGRCWRRSGPRRRRYGRGPPPGSCSARCCARRIVPNRRSPASPKPSASPSDRAFAATGSESFTMAPAIRSVTR</sequence>
<evidence type="ECO:0000259" key="2">
    <source>
        <dbReference type="PROSITE" id="PS50943"/>
    </source>
</evidence>
<proteinExistence type="predicted"/>
<dbReference type="SMART" id="SM00530">
    <property type="entry name" value="HTH_XRE"/>
    <property type="match status" value="1"/>
</dbReference>
<name>A0ABU7SE39_9ACTN</name>
<dbReference type="SUPFAM" id="SSF47413">
    <property type="entry name" value="lambda repressor-like DNA-binding domains"/>
    <property type="match status" value="1"/>
</dbReference>
<keyword evidence="4" id="KW-1185">Reference proteome</keyword>
<accession>A0ABU7SE39</accession>
<dbReference type="Pfam" id="PF13560">
    <property type="entry name" value="HTH_31"/>
    <property type="match status" value="1"/>
</dbReference>
<gene>
    <name evidence="3" type="ORF">V1634_15400</name>
</gene>
<dbReference type="Gene3D" id="1.10.260.40">
    <property type="entry name" value="lambda repressor-like DNA-binding domains"/>
    <property type="match status" value="1"/>
</dbReference>
<protein>
    <submittedName>
        <fullName evidence="3">Helix-turn-helix domain-containing protein</fullName>
    </submittedName>
</protein>
<comment type="caution">
    <text evidence="3">The sequence shown here is derived from an EMBL/GenBank/DDBJ whole genome shotgun (WGS) entry which is preliminary data.</text>
</comment>
<dbReference type="InterPro" id="IPR010982">
    <property type="entry name" value="Lambda_DNA-bd_dom_sf"/>
</dbReference>
<feature type="region of interest" description="Disordered" evidence="1">
    <location>
        <begin position="388"/>
        <end position="410"/>
    </location>
</feature>
<feature type="compositionally biased region" description="Low complexity" evidence="1">
    <location>
        <begin position="423"/>
        <end position="440"/>
    </location>
</feature>
<feature type="domain" description="HTH cro/C1-type" evidence="2">
    <location>
        <begin position="19"/>
        <end position="74"/>
    </location>
</feature>
<evidence type="ECO:0000313" key="4">
    <source>
        <dbReference type="Proteomes" id="UP001339911"/>
    </source>
</evidence>
<reference evidence="3 4" key="1">
    <citation type="submission" date="2024-01" db="EMBL/GenBank/DDBJ databases">
        <title>Genome insights into Plantactinospora veratri sp. nov.</title>
        <authorList>
            <person name="Wang L."/>
        </authorList>
    </citation>
    <scope>NUCLEOTIDE SEQUENCE [LARGE SCALE GENOMIC DNA]</scope>
    <source>
        <strain evidence="3 4">NEAU-FHS4</strain>
    </source>
</reference>
<dbReference type="InterPro" id="IPR001387">
    <property type="entry name" value="Cro/C1-type_HTH"/>
</dbReference>
<dbReference type="PROSITE" id="PS50943">
    <property type="entry name" value="HTH_CROC1"/>
    <property type="match status" value="1"/>
</dbReference>
<evidence type="ECO:0000313" key="3">
    <source>
        <dbReference type="EMBL" id="MEE6308213.1"/>
    </source>
</evidence>
<dbReference type="CDD" id="cd00093">
    <property type="entry name" value="HTH_XRE"/>
    <property type="match status" value="1"/>
</dbReference>
<dbReference type="EMBL" id="JAZGQL010000009">
    <property type="protein sequence ID" value="MEE6308213.1"/>
    <property type="molecule type" value="Genomic_DNA"/>
</dbReference>
<organism evidence="3 4">
    <name type="scientific">Plantactinospora veratri</name>
    <dbReference type="NCBI Taxonomy" id="1436122"/>
    <lineage>
        <taxon>Bacteria</taxon>
        <taxon>Bacillati</taxon>
        <taxon>Actinomycetota</taxon>
        <taxon>Actinomycetes</taxon>
        <taxon>Micromonosporales</taxon>
        <taxon>Micromonosporaceae</taxon>
        <taxon>Plantactinospora</taxon>
    </lineage>
</organism>
<dbReference type="Proteomes" id="UP001339911">
    <property type="component" value="Unassembled WGS sequence"/>
</dbReference>
<dbReference type="RefSeq" id="WP_331208616.1">
    <property type="nucleotide sequence ID" value="NZ_JAZGQL010000009.1"/>
</dbReference>